<name>M0AAV0_9EURY</name>
<dbReference type="Pfam" id="PF02643">
    <property type="entry name" value="DUF192"/>
    <property type="match status" value="1"/>
</dbReference>
<dbReference type="PANTHER" id="PTHR37953:SF1">
    <property type="entry name" value="UPF0127 PROTEIN MJ1496"/>
    <property type="match status" value="1"/>
</dbReference>
<proteinExistence type="predicted"/>
<dbReference type="RefSeq" id="WP_006824455.1">
    <property type="nucleotide sequence ID" value="NZ_AOIL01000012.1"/>
</dbReference>
<dbReference type="PATRIC" id="fig|1230458.4.peg.554"/>
<dbReference type="InterPro" id="IPR038695">
    <property type="entry name" value="Saro_0823-like_sf"/>
</dbReference>
<sequence>MHLVHDANARDGATVLASQVELADSLLAQTRGLMFRRSLPDEFALAFRFDAASTRDVHMLFVFVPLDVVWVVDGVVQRIERLRPWLGFARERADTILELPAGAADGVEPGDELVLADE</sequence>
<dbReference type="EMBL" id="AOIL01000012">
    <property type="protein sequence ID" value="ELY95885.1"/>
    <property type="molecule type" value="Genomic_DNA"/>
</dbReference>
<evidence type="ECO:0008006" key="3">
    <source>
        <dbReference type="Google" id="ProtNLM"/>
    </source>
</evidence>
<accession>M0AAV0</accession>
<organism evidence="1 2">
    <name type="scientific">Natrialba taiwanensis DSM 12281</name>
    <dbReference type="NCBI Taxonomy" id="1230458"/>
    <lineage>
        <taxon>Archaea</taxon>
        <taxon>Methanobacteriati</taxon>
        <taxon>Methanobacteriota</taxon>
        <taxon>Stenosarchaea group</taxon>
        <taxon>Halobacteria</taxon>
        <taxon>Halobacteriales</taxon>
        <taxon>Natrialbaceae</taxon>
        <taxon>Natrialba</taxon>
    </lineage>
</organism>
<dbReference type="PANTHER" id="PTHR37953">
    <property type="entry name" value="UPF0127 PROTEIN MJ1496"/>
    <property type="match status" value="1"/>
</dbReference>
<dbReference type="InterPro" id="IPR003795">
    <property type="entry name" value="DUF192"/>
</dbReference>
<dbReference type="Proteomes" id="UP000011648">
    <property type="component" value="Unassembled WGS sequence"/>
</dbReference>
<dbReference type="AlphaFoldDB" id="M0AAV0"/>
<dbReference type="STRING" id="1230458.C484_02799"/>
<evidence type="ECO:0000313" key="1">
    <source>
        <dbReference type="EMBL" id="ELY95885.1"/>
    </source>
</evidence>
<gene>
    <name evidence="1" type="ORF">C484_02799</name>
</gene>
<protein>
    <recommendedName>
        <fullName evidence="3">DUF192 domain-containing protein</fullName>
    </recommendedName>
</protein>
<keyword evidence="2" id="KW-1185">Reference proteome</keyword>
<comment type="caution">
    <text evidence="1">The sequence shown here is derived from an EMBL/GenBank/DDBJ whole genome shotgun (WGS) entry which is preliminary data.</text>
</comment>
<reference evidence="1 2" key="1">
    <citation type="journal article" date="2014" name="PLoS Genet.">
        <title>Phylogenetically driven sequencing of extremely halophilic archaea reveals strategies for static and dynamic osmo-response.</title>
        <authorList>
            <person name="Becker E.A."/>
            <person name="Seitzer P.M."/>
            <person name="Tritt A."/>
            <person name="Larsen D."/>
            <person name="Krusor M."/>
            <person name="Yao A.I."/>
            <person name="Wu D."/>
            <person name="Madern D."/>
            <person name="Eisen J.A."/>
            <person name="Darling A.E."/>
            <person name="Facciotti M.T."/>
        </authorList>
    </citation>
    <scope>NUCLEOTIDE SEQUENCE [LARGE SCALE GENOMIC DNA]</scope>
    <source>
        <strain evidence="1 2">DSM 12281</strain>
    </source>
</reference>
<dbReference type="OrthoDB" id="64208at2157"/>
<evidence type="ECO:0000313" key="2">
    <source>
        <dbReference type="Proteomes" id="UP000011648"/>
    </source>
</evidence>
<dbReference type="Gene3D" id="2.60.120.1140">
    <property type="entry name" value="Protein of unknown function DUF192"/>
    <property type="match status" value="1"/>
</dbReference>